<evidence type="ECO:0000313" key="4">
    <source>
        <dbReference type="Proteomes" id="UP000243180"/>
    </source>
</evidence>
<evidence type="ECO:0000256" key="1">
    <source>
        <dbReference type="SAM" id="SignalP"/>
    </source>
</evidence>
<dbReference type="KEGG" id="slim:SCL_1118"/>
<dbReference type="EMBL" id="AP014879">
    <property type="protein sequence ID" value="BAV33431.1"/>
    <property type="molecule type" value="Genomic_DNA"/>
</dbReference>
<dbReference type="AlphaFoldDB" id="A0A1B4XF55"/>
<keyword evidence="1" id="KW-0732">Signal</keyword>
<dbReference type="SUPFAM" id="SSF50891">
    <property type="entry name" value="Cyclophilin-like"/>
    <property type="match status" value="1"/>
</dbReference>
<dbReference type="Proteomes" id="UP000243180">
    <property type="component" value="Chromosome"/>
</dbReference>
<dbReference type="Pfam" id="PF00160">
    <property type="entry name" value="Pro_isomerase"/>
    <property type="match status" value="1"/>
</dbReference>
<keyword evidence="4" id="KW-1185">Reference proteome</keyword>
<feature type="domain" description="PPIase cyclophilin-type" evidence="2">
    <location>
        <begin position="26"/>
        <end position="85"/>
    </location>
</feature>
<proteinExistence type="predicted"/>
<accession>A0A1B4XF55</accession>
<gene>
    <name evidence="3" type="ORF">SCL_1118</name>
</gene>
<name>A0A1B4XF55_9GAMM</name>
<feature type="chain" id="PRO_5008572352" description="PPIase cyclophilin-type domain-containing protein" evidence="1">
    <location>
        <begin position="22"/>
        <end position="113"/>
    </location>
</feature>
<dbReference type="GO" id="GO:0003755">
    <property type="term" value="F:peptidyl-prolyl cis-trans isomerase activity"/>
    <property type="evidence" value="ECO:0007669"/>
    <property type="project" value="InterPro"/>
</dbReference>
<dbReference type="InterPro" id="IPR029000">
    <property type="entry name" value="Cyclophilin-like_dom_sf"/>
</dbReference>
<organism evidence="3 4">
    <name type="scientific">Sulfuricaulis limicola</name>
    <dbReference type="NCBI Taxonomy" id="1620215"/>
    <lineage>
        <taxon>Bacteria</taxon>
        <taxon>Pseudomonadati</taxon>
        <taxon>Pseudomonadota</taxon>
        <taxon>Gammaproteobacteria</taxon>
        <taxon>Acidiferrobacterales</taxon>
        <taxon>Acidiferrobacteraceae</taxon>
        <taxon>Sulfuricaulis</taxon>
    </lineage>
</organism>
<dbReference type="InterPro" id="IPR002130">
    <property type="entry name" value="Cyclophilin-type_PPIase_dom"/>
</dbReference>
<protein>
    <recommendedName>
        <fullName evidence="2">PPIase cyclophilin-type domain-containing protein</fullName>
    </recommendedName>
</protein>
<evidence type="ECO:0000313" key="3">
    <source>
        <dbReference type="EMBL" id="BAV33431.1"/>
    </source>
</evidence>
<sequence>MYLRAMACAVLASVLSPPLLAANTIVRIETNVGGFNVELYDTDTPLTVGNFLGYVNRNDYDNSVIHRHATLEKDGLAVIQGGVTENRVREEFSLIYLINVIHPGFLLCAWSAG</sequence>
<dbReference type="Gene3D" id="2.40.100.10">
    <property type="entry name" value="Cyclophilin-like"/>
    <property type="match status" value="1"/>
</dbReference>
<dbReference type="InParanoid" id="A0A1B4XF55"/>
<feature type="signal peptide" evidence="1">
    <location>
        <begin position="1"/>
        <end position="21"/>
    </location>
</feature>
<reference evidence="3 4" key="1">
    <citation type="submission" date="2015-05" db="EMBL/GenBank/DDBJ databases">
        <title>Complete genome sequence of a sulfur-oxidizing gammaproteobacterium strain HA5.</title>
        <authorList>
            <person name="Miura A."/>
            <person name="Kojima H."/>
            <person name="Fukui M."/>
        </authorList>
    </citation>
    <scope>NUCLEOTIDE SEQUENCE [LARGE SCALE GENOMIC DNA]</scope>
    <source>
        <strain evidence="3 4">HA5</strain>
    </source>
</reference>
<evidence type="ECO:0000259" key="2">
    <source>
        <dbReference type="Pfam" id="PF00160"/>
    </source>
</evidence>